<organism evidence="1 2">
    <name type="scientific">Mycobacterium heckeshornense</name>
    <dbReference type="NCBI Taxonomy" id="110505"/>
    <lineage>
        <taxon>Bacteria</taxon>
        <taxon>Bacillati</taxon>
        <taxon>Actinomycetota</taxon>
        <taxon>Actinomycetes</taxon>
        <taxon>Mycobacteriales</taxon>
        <taxon>Mycobacteriaceae</taxon>
        <taxon>Mycobacterium</taxon>
    </lineage>
</organism>
<evidence type="ECO:0000313" key="2">
    <source>
        <dbReference type="Proteomes" id="UP000595446"/>
    </source>
</evidence>
<dbReference type="RefSeq" id="WP_235434997.1">
    <property type="nucleotide sequence ID" value="NZ_AP024237.1"/>
</dbReference>
<proteinExistence type="predicted"/>
<evidence type="ECO:0000313" key="1">
    <source>
        <dbReference type="EMBL" id="BCO33730.1"/>
    </source>
</evidence>
<reference evidence="1 2" key="1">
    <citation type="submission" date="2020-12" db="EMBL/GenBank/DDBJ databases">
        <title>Complete genome sequence of Mycobacterium heckeshornense JCM 15655T, closely related to a pathogenic non-tuberculous mycobacterial species Mycobacterium xenopi.</title>
        <authorList>
            <person name="Yoshida M."/>
            <person name="Fukano H."/>
            <person name="Asakura T."/>
            <person name="Suzuki M."/>
            <person name="Hoshino Y."/>
        </authorList>
    </citation>
    <scope>NUCLEOTIDE SEQUENCE [LARGE SCALE GENOMIC DNA]</scope>
    <source>
        <strain evidence="1 2">JCM 15655</strain>
    </source>
</reference>
<dbReference type="EMBL" id="AP024237">
    <property type="protein sequence ID" value="BCO33730.1"/>
    <property type="molecule type" value="Genomic_DNA"/>
</dbReference>
<name>A0A7R7TRR0_9MYCO</name>
<keyword evidence="2" id="KW-1185">Reference proteome</keyword>
<dbReference type="Proteomes" id="UP000595446">
    <property type="component" value="Chromosome"/>
</dbReference>
<protein>
    <submittedName>
        <fullName evidence="1">Uncharacterized protein</fullName>
    </submittedName>
</protein>
<accession>A0A7R7TRR0</accession>
<gene>
    <name evidence="1" type="ORF">MHEC_01630</name>
</gene>
<dbReference type="AlphaFoldDB" id="A0A7R7TRR0"/>
<sequence length="85" mass="9321">MLALLDKTLPSVMAAIDQSLRTFGGVPTYGLTDTEKTVTSEHVAGIPLRNAQMLDFARRYLLAELRHALSLVDGRKWILPLSSPA</sequence>